<evidence type="ECO:0000256" key="1">
    <source>
        <dbReference type="ARBA" id="ARBA00022527"/>
    </source>
</evidence>
<keyword evidence="1" id="KW-0808">Transferase</keyword>
<gene>
    <name evidence="3" type="ORF">S1361_31615</name>
</gene>
<dbReference type="CDD" id="cd16936">
    <property type="entry name" value="HATPase_RsbW-like"/>
    <property type="match status" value="1"/>
</dbReference>
<evidence type="ECO:0000313" key="3">
    <source>
        <dbReference type="EMBL" id="QTE01922.1"/>
    </source>
</evidence>
<sequence>MGGDPGHECCQGPETTAVEETIALSGDGSCIAEARHRTAVFLNRLATAGCGSAVSECILGLAQLVVSELVTNACKYAPGPILLRLRRAEAAVEVEVWDSHPEIPVAEQADPYRVGRHGLEIVKAVAADLTVRAEAAGKRVVARIDLRPSA</sequence>
<reference evidence="3 4" key="1">
    <citation type="submission" date="2021-03" db="EMBL/GenBank/DDBJ databases">
        <title>Complete genome sequence of Streptomyces cyanogenus S136, producer of anticancer angucycline landomycin A.</title>
        <authorList>
            <person name="Hrab P."/>
            <person name="Ruckert C."/>
            <person name="Busche T."/>
            <person name="Ostash I."/>
            <person name="Kalinowski J."/>
            <person name="Fedorenko V."/>
            <person name="Yushchuk O."/>
            <person name="Ostash B."/>
        </authorList>
    </citation>
    <scope>NUCLEOTIDE SEQUENCE [LARGE SCALE GENOMIC DNA]</scope>
    <source>
        <strain evidence="3 4">S136</strain>
    </source>
</reference>
<dbReference type="Pfam" id="PF02518">
    <property type="entry name" value="HATPase_c"/>
    <property type="match status" value="1"/>
</dbReference>
<protein>
    <submittedName>
        <fullName evidence="3">Histidine kinase-, DNA gyrase B-, and HSP90-like ATPase</fullName>
    </submittedName>
</protein>
<dbReference type="InterPro" id="IPR003594">
    <property type="entry name" value="HATPase_dom"/>
</dbReference>
<keyword evidence="1" id="KW-0418">Kinase</keyword>
<keyword evidence="4" id="KW-1185">Reference proteome</keyword>
<organism evidence="3 4">
    <name type="scientific">Streptomyces cyanogenus</name>
    <dbReference type="NCBI Taxonomy" id="80860"/>
    <lineage>
        <taxon>Bacteria</taxon>
        <taxon>Bacillati</taxon>
        <taxon>Actinomycetota</taxon>
        <taxon>Actinomycetes</taxon>
        <taxon>Kitasatosporales</taxon>
        <taxon>Streptomycetaceae</taxon>
        <taxon>Streptomyces</taxon>
    </lineage>
</organism>
<dbReference type="RefSeq" id="WP_208035305.1">
    <property type="nucleotide sequence ID" value="NZ_CP071839.1"/>
</dbReference>
<dbReference type="EMBL" id="CP071839">
    <property type="protein sequence ID" value="QTE01922.1"/>
    <property type="molecule type" value="Genomic_DNA"/>
</dbReference>
<keyword evidence="1" id="KW-0723">Serine/threonine-protein kinase</keyword>
<dbReference type="InterPro" id="IPR050267">
    <property type="entry name" value="Anti-sigma-factor_SerPK"/>
</dbReference>
<evidence type="ECO:0000313" key="4">
    <source>
        <dbReference type="Proteomes" id="UP000663908"/>
    </source>
</evidence>
<dbReference type="Proteomes" id="UP000663908">
    <property type="component" value="Chromosome"/>
</dbReference>
<name>A0ABX7TZC2_STRCY</name>
<dbReference type="PANTHER" id="PTHR35526">
    <property type="entry name" value="ANTI-SIGMA-F FACTOR RSBW-RELATED"/>
    <property type="match status" value="1"/>
</dbReference>
<accession>A0ABX7TZC2</accession>
<dbReference type="PANTHER" id="PTHR35526:SF3">
    <property type="entry name" value="ANTI-SIGMA-F FACTOR RSBW"/>
    <property type="match status" value="1"/>
</dbReference>
<feature type="domain" description="Histidine kinase/HSP90-like ATPase" evidence="2">
    <location>
        <begin position="63"/>
        <end position="147"/>
    </location>
</feature>
<dbReference type="Gene3D" id="3.30.565.10">
    <property type="entry name" value="Histidine kinase-like ATPase, C-terminal domain"/>
    <property type="match status" value="1"/>
</dbReference>
<dbReference type="SUPFAM" id="SSF55874">
    <property type="entry name" value="ATPase domain of HSP90 chaperone/DNA topoisomerase II/histidine kinase"/>
    <property type="match status" value="1"/>
</dbReference>
<evidence type="ECO:0000259" key="2">
    <source>
        <dbReference type="Pfam" id="PF02518"/>
    </source>
</evidence>
<dbReference type="InterPro" id="IPR036890">
    <property type="entry name" value="HATPase_C_sf"/>
</dbReference>
<proteinExistence type="predicted"/>